<reference evidence="1 2" key="1">
    <citation type="journal article" date="2013" name="Clin. Infect. Dis.">
        <title>First isolation of Mimivirus in a patient with pneumonia.</title>
        <authorList>
            <person name="Saadi H."/>
            <person name="Pagnier I."/>
            <person name="Colson P."/>
            <person name="Cherif J.K."/>
            <person name="Beji M."/>
            <person name="Boughalmi M."/>
            <person name="Azza S."/>
            <person name="Armstrong N."/>
            <person name="Robert C."/>
            <person name="Fournous G."/>
            <person name="La Scola B."/>
            <person name="Raoult D."/>
        </authorList>
    </citation>
    <scope>NUCLEOTIDE SEQUENCE [LARGE SCALE GENOMIC DNA]</scope>
    <source>
        <strain evidence="1">LBA111</strain>
    </source>
</reference>
<proteinExistence type="predicted"/>
<evidence type="ECO:0000313" key="1">
    <source>
        <dbReference type="EMBL" id="AGD92645.1"/>
    </source>
</evidence>
<evidence type="ECO:0000313" key="2">
    <source>
        <dbReference type="Proteomes" id="UP000236749"/>
    </source>
</evidence>
<gene>
    <name evidence="1" type="ORF">LBA_00727</name>
</gene>
<dbReference type="EMBL" id="JX885207">
    <property type="protein sequence ID" value="AGD92645.1"/>
    <property type="molecule type" value="Genomic_DNA"/>
</dbReference>
<name>L7XZ06_9VIRU</name>
<dbReference type="Proteomes" id="UP000236749">
    <property type="component" value="Segment"/>
</dbReference>
<organism evidence="1 2">
    <name type="scientific">Megavirus lba</name>
    <dbReference type="NCBI Taxonomy" id="1235314"/>
    <lineage>
        <taxon>Viruses</taxon>
        <taxon>Varidnaviria</taxon>
        <taxon>Bamfordvirae</taxon>
        <taxon>Nucleocytoviricota</taxon>
        <taxon>Megaviricetes</taxon>
        <taxon>Imitervirales</taxon>
        <taxon>Mimiviridae</taxon>
        <taxon>Megamimivirinae</taxon>
        <taxon>Megavirus</taxon>
        <taxon>Megavirus chilense</taxon>
    </lineage>
</organism>
<sequence>MTTLEIDFDLSEYGKEILNEIFQEDETKRNLIQDTIKFIAKIISREKLEKYTQEIKKIIQIEKGTGSEIIESVEILVSVKKIIEDLYTYLESIKASILDKSGRNFIKNNIDLIQQVVIMLAIDGLDEVNLIDKETLVNILGFVKTVNNISINMKIRNFFWHVVQKTTMINYF</sequence>
<protein>
    <submittedName>
        <fullName evidence="1">Uncharacterized protein</fullName>
    </submittedName>
</protein>
<accession>L7XZ06</accession>